<feature type="region of interest" description="Disordered" evidence="1">
    <location>
        <begin position="1"/>
        <end position="91"/>
    </location>
</feature>
<organism evidence="2">
    <name type="scientific">Tanacetum cinerariifolium</name>
    <name type="common">Dalmatian daisy</name>
    <name type="synonym">Chrysanthemum cinerariifolium</name>
    <dbReference type="NCBI Taxonomy" id="118510"/>
    <lineage>
        <taxon>Eukaryota</taxon>
        <taxon>Viridiplantae</taxon>
        <taxon>Streptophyta</taxon>
        <taxon>Embryophyta</taxon>
        <taxon>Tracheophyta</taxon>
        <taxon>Spermatophyta</taxon>
        <taxon>Magnoliopsida</taxon>
        <taxon>eudicotyledons</taxon>
        <taxon>Gunneridae</taxon>
        <taxon>Pentapetalae</taxon>
        <taxon>asterids</taxon>
        <taxon>campanulids</taxon>
        <taxon>Asterales</taxon>
        <taxon>Asteraceae</taxon>
        <taxon>Asteroideae</taxon>
        <taxon>Anthemideae</taxon>
        <taxon>Anthemidinae</taxon>
        <taxon>Tanacetum</taxon>
    </lineage>
</organism>
<dbReference type="EMBL" id="BKCJ011826679">
    <property type="protein sequence ID" value="GFD56210.1"/>
    <property type="molecule type" value="Genomic_DNA"/>
</dbReference>
<reference evidence="2" key="1">
    <citation type="journal article" date="2019" name="Sci. Rep.">
        <title>Draft genome of Tanacetum cinerariifolium, the natural source of mosquito coil.</title>
        <authorList>
            <person name="Yamashiro T."/>
            <person name="Shiraishi A."/>
            <person name="Satake H."/>
            <person name="Nakayama K."/>
        </authorList>
    </citation>
    <scope>NUCLEOTIDE SEQUENCE</scope>
</reference>
<evidence type="ECO:0000313" key="2">
    <source>
        <dbReference type="EMBL" id="GFD56210.1"/>
    </source>
</evidence>
<protein>
    <submittedName>
        <fullName evidence="2">Uncharacterized protein</fullName>
    </submittedName>
</protein>
<gene>
    <name evidence="2" type="ORF">Tci_928179</name>
</gene>
<dbReference type="AlphaFoldDB" id="A0A699XCR9"/>
<proteinExistence type="predicted"/>
<evidence type="ECO:0000256" key="1">
    <source>
        <dbReference type="SAM" id="MobiDB-lite"/>
    </source>
</evidence>
<name>A0A699XCR9_TANCI</name>
<feature type="non-terminal residue" evidence="2">
    <location>
        <position position="1"/>
    </location>
</feature>
<comment type="caution">
    <text evidence="2">The sequence shown here is derived from an EMBL/GenBank/DDBJ whole genome shotgun (WGS) entry which is preliminary data.</text>
</comment>
<feature type="non-terminal residue" evidence="2">
    <location>
        <position position="91"/>
    </location>
</feature>
<sequence length="91" mass="9284">PAAANARCPGHADYGGPYGRAGLGRRPGTRHAAALAPRGLAGQNAGRPGHQCAAGRGRMAGKQEALLLLPGFDGSRHGHRRASRARGREGS</sequence>
<accession>A0A699XCR9</accession>